<feature type="domain" description="HAT C-terminal dimerisation" evidence="2">
    <location>
        <begin position="32"/>
        <end position="107"/>
    </location>
</feature>
<reference evidence="3 4" key="1">
    <citation type="submission" date="2015-01" db="EMBL/GenBank/DDBJ databases">
        <title>Evolution of Trichinella species and genotypes.</title>
        <authorList>
            <person name="Korhonen P.K."/>
            <person name="Edoardo P."/>
            <person name="Giuseppe L.R."/>
            <person name="Gasser R.B."/>
        </authorList>
    </citation>
    <scope>NUCLEOTIDE SEQUENCE [LARGE SCALE GENOMIC DNA]</scope>
    <source>
        <strain evidence="3">ISS37</strain>
    </source>
</reference>
<evidence type="ECO:0000313" key="4">
    <source>
        <dbReference type="Proteomes" id="UP000054630"/>
    </source>
</evidence>
<dbReference type="Pfam" id="PF05699">
    <property type="entry name" value="Dimer_Tnp_hAT"/>
    <property type="match status" value="1"/>
</dbReference>
<dbReference type="OrthoDB" id="5872133at2759"/>
<dbReference type="GO" id="GO:0046983">
    <property type="term" value="F:protein dimerization activity"/>
    <property type="evidence" value="ECO:0007669"/>
    <property type="project" value="InterPro"/>
</dbReference>
<keyword evidence="1" id="KW-1133">Transmembrane helix</keyword>
<evidence type="ECO:0000313" key="3">
    <source>
        <dbReference type="EMBL" id="KRX19045.1"/>
    </source>
</evidence>
<keyword evidence="1" id="KW-0812">Transmembrane</keyword>
<keyword evidence="4" id="KW-1185">Reference proteome</keyword>
<proteinExistence type="predicted"/>
<comment type="caution">
    <text evidence="3">The sequence shown here is derived from an EMBL/GenBank/DDBJ whole genome shotgun (WGS) entry which is preliminary data.</text>
</comment>
<dbReference type="Proteomes" id="UP000054630">
    <property type="component" value="Unassembled WGS sequence"/>
</dbReference>
<sequence>MLHTFFGIPREIRNREPPGSFSLYSSYRFRSIDAEVLHFWKKSFFWKMAKFHGNYYLIVSLLLRIFTIYPVASAIPEQSFTAVKYLKSYFRNTMTEERLNGFAVMCTFILTFPLCRFMCTLILI</sequence>
<accession>A0A0V0RXR8</accession>
<feature type="transmembrane region" description="Helical" evidence="1">
    <location>
        <begin position="102"/>
        <end position="123"/>
    </location>
</feature>
<protein>
    <recommendedName>
        <fullName evidence="2">HAT C-terminal dimerisation domain-containing protein</fullName>
    </recommendedName>
</protein>
<dbReference type="STRING" id="6336.A0A0V0RXR8"/>
<evidence type="ECO:0000256" key="1">
    <source>
        <dbReference type="SAM" id="Phobius"/>
    </source>
</evidence>
<keyword evidence="1" id="KW-0472">Membrane</keyword>
<evidence type="ECO:0000259" key="2">
    <source>
        <dbReference type="Pfam" id="PF05699"/>
    </source>
</evidence>
<feature type="transmembrane region" description="Helical" evidence="1">
    <location>
        <begin position="55"/>
        <end position="75"/>
    </location>
</feature>
<organism evidence="3 4">
    <name type="scientific">Trichinella nelsoni</name>
    <dbReference type="NCBI Taxonomy" id="6336"/>
    <lineage>
        <taxon>Eukaryota</taxon>
        <taxon>Metazoa</taxon>
        <taxon>Ecdysozoa</taxon>
        <taxon>Nematoda</taxon>
        <taxon>Enoplea</taxon>
        <taxon>Dorylaimia</taxon>
        <taxon>Trichinellida</taxon>
        <taxon>Trichinellidae</taxon>
        <taxon>Trichinella</taxon>
    </lineage>
</organism>
<dbReference type="AlphaFoldDB" id="A0A0V0RXR8"/>
<dbReference type="InterPro" id="IPR008906">
    <property type="entry name" value="HATC_C_dom"/>
</dbReference>
<dbReference type="EMBL" id="JYDL01000064">
    <property type="protein sequence ID" value="KRX19045.1"/>
    <property type="molecule type" value="Genomic_DNA"/>
</dbReference>
<name>A0A0V0RXR8_9BILA</name>
<gene>
    <name evidence="3" type="ORF">T07_6313</name>
</gene>